<evidence type="ECO:0000313" key="3">
    <source>
        <dbReference type="WBParaSite" id="nRc.2.0.1.t44901-RA"/>
    </source>
</evidence>
<dbReference type="Proteomes" id="UP000887565">
    <property type="component" value="Unplaced"/>
</dbReference>
<organism evidence="2 3">
    <name type="scientific">Romanomermis culicivorax</name>
    <name type="common">Nematode worm</name>
    <dbReference type="NCBI Taxonomy" id="13658"/>
    <lineage>
        <taxon>Eukaryota</taxon>
        <taxon>Metazoa</taxon>
        <taxon>Ecdysozoa</taxon>
        <taxon>Nematoda</taxon>
        <taxon>Enoplea</taxon>
        <taxon>Dorylaimia</taxon>
        <taxon>Mermithida</taxon>
        <taxon>Mermithoidea</taxon>
        <taxon>Mermithidae</taxon>
        <taxon>Romanomermis</taxon>
    </lineage>
</organism>
<keyword evidence="2" id="KW-1185">Reference proteome</keyword>
<proteinExistence type="predicted"/>
<accession>A0A915L2F1</accession>
<name>A0A915L2F1_ROMCU</name>
<evidence type="ECO:0000313" key="2">
    <source>
        <dbReference type="Proteomes" id="UP000887565"/>
    </source>
</evidence>
<sequence length="89" mass="10332">MLELCQKSEHYARTMQKISTLYQNNAKNQNIMPELVPDLNSDGVRQPRKPGKARSKTNRCTPCAWRFIKSKTNRCVRPVPGVQTLHYMQ</sequence>
<feature type="region of interest" description="Disordered" evidence="1">
    <location>
        <begin position="34"/>
        <end position="57"/>
    </location>
</feature>
<reference evidence="3" key="1">
    <citation type="submission" date="2022-11" db="UniProtKB">
        <authorList>
            <consortium name="WormBaseParasite"/>
        </authorList>
    </citation>
    <scope>IDENTIFICATION</scope>
</reference>
<feature type="compositionally biased region" description="Basic residues" evidence="1">
    <location>
        <begin position="46"/>
        <end position="57"/>
    </location>
</feature>
<dbReference type="WBParaSite" id="nRc.2.0.1.t44901-RA">
    <property type="protein sequence ID" value="nRc.2.0.1.t44901-RA"/>
    <property type="gene ID" value="nRc.2.0.1.g44901"/>
</dbReference>
<protein>
    <submittedName>
        <fullName evidence="3">Uncharacterized protein</fullName>
    </submittedName>
</protein>
<dbReference type="AlphaFoldDB" id="A0A915L2F1"/>
<evidence type="ECO:0000256" key="1">
    <source>
        <dbReference type="SAM" id="MobiDB-lite"/>
    </source>
</evidence>